<organism evidence="1 2">
    <name type="scientific">Tepidicaulis marinus</name>
    <dbReference type="NCBI Taxonomy" id="1333998"/>
    <lineage>
        <taxon>Bacteria</taxon>
        <taxon>Pseudomonadati</taxon>
        <taxon>Pseudomonadota</taxon>
        <taxon>Alphaproteobacteria</taxon>
        <taxon>Hyphomicrobiales</taxon>
        <taxon>Parvibaculaceae</taxon>
        <taxon>Tepidicaulis</taxon>
    </lineage>
</organism>
<gene>
    <name evidence="1" type="ORF">M2A_3026</name>
</gene>
<evidence type="ECO:0000313" key="2">
    <source>
        <dbReference type="Proteomes" id="UP000028702"/>
    </source>
</evidence>
<name>A0A081BEQ9_9HYPH</name>
<proteinExistence type="predicted"/>
<dbReference type="Proteomes" id="UP000028702">
    <property type="component" value="Unassembled WGS sequence"/>
</dbReference>
<dbReference type="EMBL" id="BBIO01000020">
    <property type="protein sequence ID" value="GAK46527.1"/>
    <property type="molecule type" value="Genomic_DNA"/>
</dbReference>
<comment type="caution">
    <text evidence="1">The sequence shown here is derived from an EMBL/GenBank/DDBJ whole genome shotgun (WGS) entry which is preliminary data.</text>
</comment>
<reference evidence="1 2" key="1">
    <citation type="submission" date="2014-07" db="EMBL/GenBank/DDBJ databases">
        <title>Tepidicaulis marinum gen. nov., sp. nov., a novel marine bacterium denitrifying nitrate to nitrous oxide strictly under microaerobic conditions.</title>
        <authorList>
            <person name="Takeuchi M."/>
            <person name="Yamagishi T."/>
            <person name="Kamagata Y."/>
            <person name="Oshima K."/>
            <person name="Hattori M."/>
            <person name="Katayama T."/>
            <person name="Hanada S."/>
            <person name="Tamaki H."/>
            <person name="Marumo K."/>
            <person name="Maeda H."/>
            <person name="Nedachi M."/>
            <person name="Iwasaki W."/>
            <person name="Suwa Y."/>
            <person name="Sakata S."/>
        </authorList>
    </citation>
    <scope>NUCLEOTIDE SEQUENCE [LARGE SCALE GENOMIC DNA]</scope>
    <source>
        <strain evidence="1 2">MA2</strain>
    </source>
</reference>
<evidence type="ECO:0000313" key="1">
    <source>
        <dbReference type="EMBL" id="GAK46527.1"/>
    </source>
</evidence>
<sequence>MLAMEVRICDMPVYPAKPTAIMAESKTAAISINLAEIFIFLKTPEALTVPAVAAKPACA</sequence>
<accession>A0A081BEQ9</accession>
<keyword evidence="2" id="KW-1185">Reference proteome</keyword>
<dbReference type="AlphaFoldDB" id="A0A081BEQ9"/>
<protein>
    <submittedName>
        <fullName evidence="1">Uncharacterized protein</fullName>
    </submittedName>
</protein>